<accession>A0A2N9HQY4</accession>
<name>A0A2N9HQY4_FAGSY</name>
<evidence type="ECO:0000313" key="1">
    <source>
        <dbReference type="EMBL" id="SPD14418.1"/>
    </source>
</evidence>
<dbReference type="SUPFAM" id="SSF56219">
    <property type="entry name" value="DNase I-like"/>
    <property type="match status" value="1"/>
</dbReference>
<evidence type="ECO:0008006" key="2">
    <source>
        <dbReference type="Google" id="ProtNLM"/>
    </source>
</evidence>
<organism evidence="1">
    <name type="scientific">Fagus sylvatica</name>
    <name type="common">Beechnut</name>
    <dbReference type="NCBI Taxonomy" id="28930"/>
    <lineage>
        <taxon>Eukaryota</taxon>
        <taxon>Viridiplantae</taxon>
        <taxon>Streptophyta</taxon>
        <taxon>Embryophyta</taxon>
        <taxon>Tracheophyta</taxon>
        <taxon>Spermatophyta</taxon>
        <taxon>Magnoliopsida</taxon>
        <taxon>eudicotyledons</taxon>
        <taxon>Gunneridae</taxon>
        <taxon>Pentapetalae</taxon>
        <taxon>rosids</taxon>
        <taxon>fabids</taxon>
        <taxon>Fagales</taxon>
        <taxon>Fagaceae</taxon>
        <taxon>Fagus</taxon>
    </lineage>
</organism>
<dbReference type="AlphaFoldDB" id="A0A2N9HQY4"/>
<dbReference type="EMBL" id="OIVN01003924">
    <property type="protein sequence ID" value="SPD14418.1"/>
    <property type="molecule type" value="Genomic_DNA"/>
</dbReference>
<dbReference type="PANTHER" id="PTHR33710:SF64">
    <property type="entry name" value="ENDONUCLEASE_EXONUCLEASE_PHOSPHATASE DOMAIN-CONTAINING PROTEIN"/>
    <property type="match status" value="1"/>
</dbReference>
<dbReference type="Gene3D" id="3.60.10.10">
    <property type="entry name" value="Endonuclease/exonuclease/phosphatase"/>
    <property type="match status" value="1"/>
</dbReference>
<reference evidence="1" key="1">
    <citation type="submission" date="2018-02" db="EMBL/GenBank/DDBJ databases">
        <authorList>
            <person name="Cohen D.B."/>
            <person name="Kent A.D."/>
        </authorList>
    </citation>
    <scope>NUCLEOTIDE SEQUENCE</scope>
</reference>
<dbReference type="InterPro" id="IPR036691">
    <property type="entry name" value="Endo/exonu/phosph_ase_sf"/>
</dbReference>
<dbReference type="PANTHER" id="PTHR33710">
    <property type="entry name" value="BNAC02G09200D PROTEIN"/>
    <property type="match status" value="1"/>
</dbReference>
<protein>
    <recommendedName>
        <fullName evidence="2">Endonuclease/exonuclease/phosphatase domain-containing protein</fullName>
    </recommendedName>
</protein>
<proteinExistence type="predicted"/>
<gene>
    <name evidence="1" type="ORF">FSB_LOCUS42300</name>
</gene>
<sequence length="146" mass="17122">MMEFSDFIRDLNLVDLLLEGGLFTWSNTHTPPSMSVLDRSLISLGWEEDFPESVQRLLPRPVSDHFPVLLDSGGIKTGRAPFRFENMWLKKEDFKDKVKTWWEDYSFEGRPSFIIACKLTALKEDLRAWNRQEFGDVGIRKKKSHR</sequence>